<evidence type="ECO:0000256" key="1">
    <source>
        <dbReference type="SAM" id="MobiDB-lite"/>
    </source>
</evidence>
<feature type="compositionally biased region" description="Basic residues" evidence="1">
    <location>
        <begin position="1"/>
        <end position="20"/>
    </location>
</feature>
<evidence type="ECO:0000313" key="3">
    <source>
        <dbReference type="Proteomes" id="UP000041254"/>
    </source>
</evidence>
<accession>A0A0G4FLZ9</accession>
<dbReference type="AlphaFoldDB" id="A0A0G4FLZ9"/>
<dbReference type="Proteomes" id="UP000041254">
    <property type="component" value="Unassembled WGS sequence"/>
</dbReference>
<keyword evidence="3" id="KW-1185">Reference proteome</keyword>
<dbReference type="PhylomeDB" id="A0A0G4FLZ9"/>
<feature type="compositionally biased region" description="Polar residues" evidence="1">
    <location>
        <begin position="26"/>
        <end position="35"/>
    </location>
</feature>
<feature type="compositionally biased region" description="Acidic residues" evidence="1">
    <location>
        <begin position="407"/>
        <end position="422"/>
    </location>
</feature>
<proteinExistence type="predicted"/>
<dbReference type="VEuPathDB" id="CryptoDB:Vbra_9358"/>
<sequence length="445" mass="49762">MRHPGPPPRRRVVPPRRRKLHPLDTGQLQDGNPSTPLERRLRSGARRRRIPAAPRLEDGQEEGFGYAGARFLSGVDFDADALRSRLGRCLHEKHLADGTPLDAVLTFDDEHLEDQLLLQSCWLVEHQSWDEAADALRLAHQRGFCELPVIVTQQDLEKHRSKQAYLREPRVVAQWKMVGQNVDLGSQGGRFELFDHSNGDLRVFHDAPEYRLDSTPLPPTHPLHPHSDPQDPPVRHHIFYDDSITWVVEDESLVTESSFSDLLMGGILCPRETMAKATYVGEFLRSRGGWLVGIMTQSPRLPVEGCTTVIGWSQGGEEGDLSGRKFLLTSFTDPFVAWIDVVVSDDNDDSVFLDVYTSEPPAVGVSDAPFVARFRRTAAMARRFLSPIADIVFDGEDSDNDGAGNAGEDEDNSSNDDDDTGLEDGHHHHQQHQQQPESQGEATED</sequence>
<organism evidence="2 3">
    <name type="scientific">Vitrella brassicaformis (strain CCMP3155)</name>
    <dbReference type="NCBI Taxonomy" id="1169540"/>
    <lineage>
        <taxon>Eukaryota</taxon>
        <taxon>Sar</taxon>
        <taxon>Alveolata</taxon>
        <taxon>Colpodellida</taxon>
        <taxon>Vitrellaceae</taxon>
        <taxon>Vitrella</taxon>
    </lineage>
</organism>
<gene>
    <name evidence="2" type="ORF">Vbra_9358</name>
</gene>
<dbReference type="InParanoid" id="A0A0G4FLZ9"/>
<dbReference type="EMBL" id="CDMY01000464">
    <property type="protein sequence ID" value="CEM15059.1"/>
    <property type="molecule type" value="Genomic_DNA"/>
</dbReference>
<name>A0A0G4FLZ9_VITBC</name>
<feature type="region of interest" description="Disordered" evidence="1">
    <location>
        <begin position="1"/>
        <end position="59"/>
    </location>
</feature>
<feature type="compositionally biased region" description="Polar residues" evidence="1">
    <location>
        <begin position="436"/>
        <end position="445"/>
    </location>
</feature>
<reference evidence="2 3" key="1">
    <citation type="submission" date="2014-11" db="EMBL/GenBank/DDBJ databases">
        <authorList>
            <person name="Zhu J."/>
            <person name="Qi W."/>
            <person name="Song R."/>
        </authorList>
    </citation>
    <scope>NUCLEOTIDE SEQUENCE [LARGE SCALE GENOMIC DNA]</scope>
</reference>
<evidence type="ECO:0000313" key="2">
    <source>
        <dbReference type="EMBL" id="CEM15059.1"/>
    </source>
</evidence>
<protein>
    <submittedName>
        <fullName evidence="2">Uncharacterized protein</fullName>
    </submittedName>
</protein>
<feature type="region of interest" description="Disordered" evidence="1">
    <location>
        <begin position="395"/>
        <end position="445"/>
    </location>
</feature>